<keyword evidence="8" id="KW-1185">Reference proteome</keyword>
<feature type="transmembrane region" description="Helical" evidence="5">
    <location>
        <begin position="43"/>
        <end position="64"/>
    </location>
</feature>
<dbReference type="Pfam" id="PF03151">
    <property type="entry name" value="TPT"/>
    <property type="match status" value="1"/>
</dbReference>
<evidence type="ECO:0000256" key="5">
    <source>
        <dbReference type="SAM" id="Phobius"/>
    </source>
</evidence>
<protein>
    <recommendedName>
        <fullName evidence="6">Sugar phosphate transporter domain-containing protein</fullName>
    </recommendedName>
</protein>
<dbReference type="InterPro" id="IPR004853">
    <property type="entry name" value="Sugar_P_trans_dom"/>
</dbReference>
<feature type="transmembrane region" description="Helical" evidence="5">
    <location>
        <begin position="132"/>
        <end position="150"/>
    </location>
</feature>
<feature type="domain" description="Sugar phosphate transporter" evidence="6">
    <location>
        <begin position="15"/>
        <end position="274"/>
    </location>
</feature>
<evidence type="ECO:0000313" key="7">
    <source>
        <dbReference type="EMBL" id="KAJ3482438.1"/>
    </source>
</evidence>
<feature type="transmembrane region" description="Helical" evidence="5">
    <location>
        <begin position="84"/>
        <end position="102"/>
    </location>
</feature>
<reference evidence="7" key="1">
    <citation type="submission" date="2022-07" db="EMBL/GenBank/DDBJ databases">
        <title>Genome Sequence of Physisporinus lineatus.</title>
        <authorList>
            <person name="Buettner E."/>
        </authorList>
    </citation>
    <scope>NUCLEOTIDE SEQUENCE</scope>
    <source>
        <strain evidence="7">VT162</strain>
    </source>
</reference>
<keyword evidence="2 5" id="KW-0812">Transmembrane</keyword>
<evidence type="ECO:0000256" key="4">
    <source>
        <dbReference type="ARBA" id="ARBA00023136"/>
    </source>
</evidence>
<feature type="transmembrane region" description="Helical" evidence="5">
    <location>
        <begin position="197"/>
        <end position="217"/>
    </location>
</feature>
<keyword evidence="3 5" id="KW-1133">Transmembrane helix</keyword>
<proteinExistence type="predicted"/>
<name>A0AAD5V016_9APHY</name>
<evidence type="ECO:0000256" key="3">
    <source>
        <dbReference type="ARBA" id="ARBA00022989"/>
    </source>
</evidence>
<sequence>MDSSQENVKQNMKVAGVVSFYMSAALVMVFVNKAVLNSTPELPLLFLLIQLILAVILLHAAAFLTPKVEIPQLNFQTAKKLTPVTLVNVIGLVFNILCLRGVEASFFQIARGMVLPLTIAVSCIHTRSIPSLRVIFAAVIVTTGFLLGVAPRSAESLHWRSSPSALSILYGVLSSLFIAVHAVLIKSSLPHAQNSTIQLAYWQNLGSAIFLAPFILLQGEYGKLQELISTPSWNGTVFAWGSLVTGVFGFLLCVAGLLSIKVTSPITHMFSSRAYHFPVASRSVPVPIQPSFTMLLQSFADASPCLLFIRNRALSILVIALGTMYYTWVKSVENASAPRMPAPRPTVSDIESGSLRKLNQENVVVWEADEKRIKEED</sequence>
<dbReference type="InterPro" id="IPR050186">
    <property type="entry name" value="TPT_transporter"/>
</dbReference>
<keyword evidence="4 5" id="KW-0472">Membrane</keyword>
<comment type="caution">
    <text evidence="7">The sequence shown here is derived from an EMBL/GenBank/DDBJ whole genome shotgun (WGS) entry which is preliminary data.</text>
</comment>
<feature type="transmembrane region" description="Helical" evidence="5">
    <location>
        <begin position="237"/>
        <end position="260"/>
    </location>
</feature>
<evidence type="ECO:0000256" key="2">
    <source>
        <dbReference type="ARBA" id="ARBA00022692"/>
    </source>
</evidence>
<dbReference type="GO" id="GO:0016020">
    <property type="term" value="C:membrane"/>
    <property type="evidence" value="ECO:0007669"/>
    <property type="project" value="UniProtKB-SubCell"/>
</dbReference>
<evidence type="ECO:0000256" key="1">
    <source>
        <dbReference type="ARBA" id="ARBA00004141"/>
    </source>
</evidence>
<gene>
    <name evidence="7" type="ORF">NLI96_g6981</name>
</gene>
<dbReference type="PANTHER" id="PTHR11132">
    <property type="entry name" value="SOLUTE CARRIER FAMILY 35"/>
    <property type="match status" value="1"/>
</dbReference>
<dbReference type="Proteomes" id="UP001212997">
    <property type="component" value="Unassembled WGS sequence"/>
</dbReference>
<evidence type="ECO:0000259" key="6">
    <source>
        <dbReference type="Pfam" id="PF03151"/>
    </source>
</evidence>
<feature type="transmembrane region" description="Helical" evidence="5">
    <location>
        <begin position="12"/>
        <end position="31"/>
    </location>
</feature>
<dbReference type="EMBL" id="JANAWD010000273">
    <property type="protein sequence ID" value="KAJ3482438.1"/>
    <property type="molecule type" value="Genomic_DNA"/>
</dbReference>
<evidence type="ECO:0000313" key="8">
    <source>
        <dbReference type="Proteomes" id="UP001212997"/>
    </source>
</evidence>
<comment type="subcellular location">
    <subcellularLocation>
        <location evidence="1">Membrane</location>
        <topology evidence="1">Multi-pass membrane protein</topology>
    </subcellularLocation>
</comment>
<feature type="transmembrane region" description="Helical" evidence="5">
    <location>
        <begin position="165"/>
        <end position="185"/>
    </location>
</feature>
<dbReference type="AlphaFoldDB" id="A0AAD5V016"/>
<accession>A0AAD5V016</accession>
<organism evidence="7 8">
    <name type="scientific">Meripilus lineatus</name>
    <dbReference type="NCBI Taxonomy" id="2056292"/>
    <lineage>
        <taxon>Eukaryota</taxon>
        <taxon>Fungi</taxon>
        <taxon>Dikarya</taxon>
        <taxon>Basidiomycota</taxon>
        <taxon>Agaricomycotina</taxon>
        <taxon>Agaricomycetes</taxon>
        <taxon>Polyporales</taxon>
        <taxon>Meripilaceae</taxon>
        <taxon>Meripilus</taxon>
    </lineage>
</organism>